<name>A0ABV8LYF1_9ACTN</name>
<dbReference type="Pfam" id="PF10604">
    <property type="entry name" value="Polyketide_cyc2"/>
    <property type="match status" value="1"/>
</dbReference>
<protein>
    <submittedName>
        <fullName evidence="1">SRPBCC family protein</fullName>
    </submittedName>
</protein>
<dbReference type="CDD" id="cd07821">
    <property type="entry name" value="PYR_PYL_RCAR_like"/>
    <property type="match status" value="1"/>
</dbReference>
<evidence type="ECO:0000313" key="2">
    <source>
        <dbReference type="Proteomes" id="UP001595816"/>
    </source>
</evidence>
<proteinExistence type="predicted"/>
<organism evidence="1 2">
    <name type="scientific">Hamadaea flava</name>
    <dbReference type="NCBI Taxonomy" id="1742688"/>
    <lineage>
        <taxon>Bacteria</taxon>
        <taxon>Bacillati</taxon>
        <taxon>Actinomycetota</taxon>
        <taxon>Actinomycetes</taxon>
        <taxon>Micromonosporales</taxon>
        <taxon>Micromonosporaceae</taxon>
        <taxon>Hamadaea</taxon>
    </lineage>
</organism>
<dbReference type="SUPFAM" id="SSF55961">
    <property type="entry name" value="Bet v1-like"/>
    <property type="match status" value="1"/>
</dbReference>
<dbReference type="Proteomes" id="UP001595816">
    <property type="component" value="Unassembled WGS sequence"/>
</dbReference>
<dbReference type="Gene3D" id="3.30.530.20">
    <property type="match status" value="1"/>
</dbReference>
<evidence type="ECO:0000313" key="1">
    <source>
        <dbReference type="EMBL" id="MFC4136127.1"/>
    </source>
</evidence>
<reference evidence="2" key="1">
    <citation type="journal article" date="2019" name="Int. J. Syst. Evol. Microbiol.">
        <title>The Global Catalogue of Microorganisms (GCM) 10K type strain sequencing project: providing services to taxonomists for standard genome sequencing and annotation.</title>
        <authorList>
            <consortium name="The Broad Institute Genomics Platform"/>
            <consortium name="The Broad Institute Genome Sequencing Center for Infectious Disease"/>
            <person name="Wu L."/>
            <person name="Ma J."/>
        </authorList>
    </citation>
    <scope>NUCLEOTIDE SEQUENCE [LARGE SCALE GENOMIC DNA]</scope>
    <source>
        <strain evidence="2">CGMCC 4.7289</strain>
    </source>
</reference>
<comment type="caution">
    <text evidence="1">The sequence shown here is derived from an EMBL/GenBank/DDBJ whole genome shotgun (WGS) entry which is preliminary data.</text>
</comment>
<dbReference type="EMBL" id="JBHSAY010000029">
    <property type="protein sequence ID" value="MFC4136127.1"/>
    <property type="molecule type" value="Genomic_DNA"/>
</dbReference>
<keyword evidence="2" id="KW-1185">Reference proteome</keyword>
<gene>
    <name evidence="1" type="ORF">ACFOZ4_36435</name>
</gene>
<dbReference type="InterPro" id="IPR019587">
    <property type="entry name" value="Polyketide_cyclase/dehydratase"/>
</dbReference>
<sequence>MRGLSAVGLDFIDNAVTRHEVIGTVRLSADQVFASLAEHPERWPAWFGIARTAWYEGGPPFGEGTIRYLRLRGGVVARERILVWDRSAGVFAYRVEETNAPGVSAMLERWTVHGLSRDRVRVGWLIAIDATAPVRTLVRWRRPIDGLFHRAMRRLEEQAGRRRT</sequence>
<accession>A0ABV8LYF1</accession>
<dbReference type="InterPro" id="IPR023393">
    <property type="entry name" value="START-like_dom_sf"/>
</dbReference>